<comment type="caution">
    <text evidence="5">The sequence shown here is derived from an EMBL/GenBank/DDBJ whole genome shotgun (WGS) entry which is preliminary data.</text>
</comment>
<dbReference type="PANTHER" id="PTHR43708:SF5">
    <property type="entry name" value="CONSERVED EXPRESSED OXIDOREDUCTASE (EUROFUNG)-RELATED"/>
    <property type="match status" value="1"/>
</dbReference>
<proteinExistence type="inferred from homology"/>
<dbReference type="Pfam" id="PF01408">
    <property type="entry name" value="GFO_IDH_MocA"/>
    <property type="match status" value="1"/>
</dbReference>
<dbReference type="InterPro" id="IPR000683">
    <property type="entry name" value="Gfo/Idh/MocA-like_OxRdtase_N"/>
</dbReference>
<reference evidence="5 6" key="1">
    <citation type="submission" date="2024-10" db="EMBL/GenBank/DDBJ databases">
        <title>The Natural Products Discovery Center: Release of the First 8490 Sequenced Strains for Exploring Actinobacteria Biosynthetic Diversity.</title>
        <authorList>
            <person name="Kalkreuter E."/>
            <person name="Kautsar S.A."/>
            <person name="Yang D."/>
            <person name="Bader C.D."/>
            <person name="Teijaro C.N."/>
            <person name="Fluegel L."/>
            <person name="Davis C.M."/>
            <person name="Simpson J.R."/>
            <person name="Lauterbach L."/>
            <person name="Steele A.D."/>
            <person name="Gui C."/>
            <person name="Meng S."/>
            <person name="Li G."/>
            <person name="Viehrig K."/>
            <person name="Ye F."/>
            <person name="Su P."/>
            <person name="Kiefer A.F."/>
            <person name="Nichols A."/>
            <person name="Cepeda A.J."/>
            <person name="Yan W."/>
            <person name="Fan B."/>
            <person name="Jiang Y."/>
            <person name="Adhikari A."/>
            <person name="Zheng C.-J."/>
            <person name="Schuster L."/>
            <person name="Cowan T.M."/>
            <person name="Smanski M.J."/>
            <person name="Chevrette M.G."/>
            <person name="De Carvalho L.P.S."/>
            <person name="Shen B."/>
        </authorList>
    </citation>
    <scope>NUCLEOTIDE SEQUENCE [LARGE SCALE GENOMIC DNA]</scope>
    <source>
        <strain evidence="5 6">NPDC020327</strain>
    </source>
</reference>
<keyword evidence="6" id="KW-1185">Reference proteome</keyword>
<protein>
    <submittedName>
        <fullName evidence="5">Gfo/Idh/MocA family protein</fullName>
    </submittedName>
</protein>
<dbReference type="Proteomes" id="UP001611548">
    <property type="component" value="Unassembled WGS sequence"/>
</dbReference>
<dbReference type="Pfam" id="PF22725">
    <property type="entry name" value="GFO_IDH_MocA_C3"/>
    <property type="match status" value="1"/>
</dbReference>
<dbReference type="RefSeq" id="WP_398717901.1">
    <property type="nucleotide sequence ID" value="NZ_JBIRWE010000001.1"/>
</dbReference>
<dbReference type="SUPFAM" id="SSF55347">
    <property type="entry name" value="Glyceraldehyde-3-phosphate dehydrogenase-like, C-terminal domain"/>
    <property type="match status" value="1"/>
</dbReference>
<evidence type="ECO:0000259" key="4">
    <source>
        <dbReference type="Pfam" id="PF22725"/>
    </source>
</evidence>
<dbReference type="SUPFAM" id="SSF51735">
    <property type="entry name" value="NAD(P)-binding Rossmann-fold domains"/>
    <property type="match status" value="1"/>
</dbReference>
<sequence>MTATSMFDRLDADRPLKVVVAGAGAMGTAWARAVGANPRFELSAIVDADERRAKALAIRLRAPGLPVTASVADLAGVSVDICINATPPTEHFGVIDAALEADLAVLSEKPFTGNLKEAGLLAGKARALGKLLMVSQSRRYQPGLERFRAGVRRLGGLYSLHTSFSRLYPGTGFRARLAQPLLTDMAVHAFDAARYVTGAAPVEVYCDTVRRSGSGYEGPAEASAVFEMSDGLRFHYSGSWCAPGLPTPWGGRWRAVGTEGSVEWDGAGRVHGGGPDGEHADNDVETVDDATFDRDPVRQVARPLEEFGEALTTGSSPWGEASDNLRTVAMVEAAVISAQRRMPVRIDELLAEAWAT</sequence>
<gene>
    <name evidence="5" type="ORF">ACH429_00655</name>
</gene>
<accession>A0ABW7UJ06</accession>
<dbReference type="PANTHER" id="PTHR43708">
    <property type="entry name" value="CONSERVED EXPRESSED OXIDOREDUCTASE (EUROFUNG)"/>
    <property type="match status" value="1"/>
</dbReference>
<evidence type="ECO:0000313" key="5">
    <source>
        <dbReference type="EMBL" id="MFI1962651.1"/>
    </source>
</evidence>
<dbReference type="Gene3D" id="3.40.50.720">
    <property type="entry name" value="NAD(P)-binding Rossmann-like Domain"/>
    <property type="match status" value="1"/>
</dbReference>
<comment type="similarity">
    <text evidence="1">Belongs to the Gfo/Idh/MocA family.</text>
</comment>
<dbReference type="InterPro" id="IPR055170">
    <property type="entry name" value="GFO_IDH_MocA-like_dom"/>
</dbReference>
<dbReference type="InterPro" id="IPR051317">
    <property type="entry name" value="Gfo/Idh/MocA_oxidoreduct"/>
</dbReference>
<dbReference type="Gene3D" id="3.30.360.10">
    <property type="entry name" value="Dihydrodipicolinate Reductase, domain 2"/>
    <property type="match status" value="1"/>
</dbReference>
<keyword evidence="2" id="KW-0560">Oxidoreductase</keyword>
<organism evidence="5 6">
    <name type="scientific">Streptomyces pathocidini</name>
    <dbReference type="NCBI Taxonomy" id="1650571"/>
    <lineage>
        <taxon>Bacteria</taxon>
        <taxon>Bacillati</taxon>
        <taxon>Actinomycetota</taxon>
        <taxon>Actinomycetes</taxon>
        <taxon>Kitasatosporales</taxon>
        <taxon>Streptomycetaceae</taxon>
        <taxon>Streptomyces</taxon>
    </lineage>
</organism>
<evidence type="ECO:0000256" key="2">
    <source>
        <dbReference type="ARBA" id="ARBA00023002"/>
    </source>
</evidence>
<feature type="domain" description="Gfo/Idh/MocA-like oxidoreductase N-terminal" evidence="3">
    <location>
        <begin position="16"/>
        <end position="135"/>
    </location>
</feature>
<evidence type="ECO:0000259" key="3">
    <source>
        <dbReference type="Pfam" id="PF01408"/>
    </source>
</evidence>
<dbReference type="InterPro" id="IPR036291">
    <property type="entry name" value="NAD(P)-bd_dom_sf"/>
</dbReference>
<name>A0ABW7UJ06_9ACTN</name>
<dbReference type="EMBL" id="JBIRWE010000001">
    <property type="protein sequence ID" value="MFI1962651.1"/>
    <property type="molecule type" value="Genomic_DNA"/>
</dbReference>
<evidence type="ECO:0000313" key="6">
    <source>
        <dbReference type="Proteomes" id="UP001611548"/>
    </source>
</evidence>
<feature type="domain" description="GFO/IDH/MocA-like oxidoreductase" evidence="4">
    <location>
        <begin position="153"/>
        <end position="263"/>
    </location>
</feature>
<evidence type="ECO:0000256" key="1">
    <source>
        <dbReference type="ARBA" id="ARBA00010928"/>
    </source>
</evidence>